<feature type="transmembrane region" description="Helical" evidence="7">
    <location>
        <begin position="97"/>
        <end position="122"/>
    </location>
</feature>
<dbReference type="AlphaFoldDB" id="A0A6J7I5H6"/>
<evidence type="ECO:0000256" key="1">
    <source>
        <dbReference type="ARBA" id="ARBA00004651"/>
    </source>
</evidence>
<feature type="domain" description="ABC transmembrane type-1" evidence="8">
    <location>
        <begin position="95"/>
        <end position="303"/>
    </location>
</feature>
<keyword evidence="2" id="KW-0813">Transport</keyword>
<dbReference type="PROSITE" id="PS50928">
    <property type="entry name" value="ABC_TM1"/>
    <property type="match status" value="1"/>
</dbReference>
<evidence type="ECO:0000256" key="2">
    <source>
        <dbReference type="ARBA" id="ARBA00022448"/>
    </source>
</evidence>
<keyword evidence="4 7" id="KW-0812">Transmembrane</keyword>
<feature type="transmembrane region" description="Helical" evidence="7">
    <location>
        <begin position="233"/>
        <end position="260"/>
    </location>
</feature>
<organism evidence="9">
    <name type="scientific">freshwater metagenome</name>
    <dbReference type="NCBI Taxonomy" id="449393"/>
    <lineage>
        <taxon>unclassified sequences</taxon>
        <taxon>metagenomes</taxon>
        <taxon>ecological metagenomes</taxon>
    </lineage>
</organism>
<dbReference type="Pfam" id="PF00528">
    <property type="entry name" value="BPD_transp_1"/>
    <property type="match status" value="1"/>
</dbReference>
<dbReference type="Gene3D" id="1.10.3720.10">
    <property type="entry name" value="MetI-like"/>
    <property type="match status" value="1"/>
</dbReference>
<dbReference type="InterPro" id="IPR000515">
    <property type="entry name" value="MetI-like"/>
</dbReference>
<feature type="transmembrane region" description="Helical" evidence="7">
    <location>
        <begin position="280"/>
        <end position="306"/>
    </location>
</feature>
<evidence type="ECO:0000313" key="9">
    <source>
        <dbReference type="EMBL" id="CAB4925930.1"/>
    </source>
</evidence>
<protein>
    <submittedName>
        <fullName evidence="9">Unannotated protein</fullName>
    </submittedName>
</protein>
<sequence length="314" mass="33814">MFLYALKRLGLALVITAIALILLISMIQLIPGDPAAVLLGPLASPEMREMFRQQMGLDQPALVQIARFFGRVLTGDLGTDVLTNRSVLITVMEQVPFTLALIFASITWSALIGIPLGCFAALYRGSLADRIVGILSVSSIALPSFVIAIYGLLLFSVKLGWFPTIGAGDRGAPLDQLYHLVLPSLAVGLGWVGYLARMVRASMLEVLSENHVRMARAFGLEERTITYRYALKIAIIPTVVLLGMGVGNMISSAVFAEIVFARPGVGKLIFDAISTRNYPVVMGAVMITTGFYVLCTLIADLIAAGLDPRVRSTL</sequence>
<dbReference type="GO" id="GO:0005886">
    <property type="term" value="C:plasma membrane"/>
    <property type="evidence" value="ECO:0007669"/>
    <property type="project" value="UniProtKB-SubCell"/>
</dbReference>
<keyword evidence="6 7" id="KW-0472">Membrane</keyword>
<dbReference type="SUPFAM" id="SSF161098">
    <property type="entry name" value="MetI-like"/>
    <property type="match status" value="1"/>
</dbReference>
<dbReference type="GO" id="GO:0055085">
    <property type="term" value="P:transmembrane transport"/>
    <property type="evidence" value="ECO:0007669"/>
    <property type="project" value="InterPro"/>
</dbReference>
<name>A0A6J7I5H6_9ZZZZ</name>
<feature type="transmembrane region" description="Helical" evidence="7">
    <location>
        <begin position="177"/>
        <end position="196"/>
    </location>
</feature>
<gene>
    <name evidence="9" type="ORF">UFOPK3609_01666</name>
</gene>
<accession>A0A6J7I5H6</accession>
<dbReference type="CDD" id="cd06261">
    <property type="entry name" value="TM_PBP2"/>
    <property type="match status" value="1"/>
</dbReference>
<evidence type="ECO:0000256" key="6">
    <source>
        <dbReference type="ARBA" id="ARBA00023136"/>
    </source>
</evidence>
<dbReference type="Pfam" id="PF19300">
    <property type="entry name" value="BPD_transp_1_N"/>
    <property type="match status" value="1"/>
</dbReference>
<evidence type="ECO:0000256" key="7">
    <source>
        <dbReference type="SAM" id="Phobius"/>
    </source>
</evidence>
<keyword evidence="3" id="KW-1003">Cell membrane</keyword>
<dbReference type="PANTHER" id="PTHR43163">
    <property type="entry name" value="DIPEPTIDE TRANSPORT SYSTEM PERMEASE PROTEIN DPPB-RELATED"/>
    <property type="match status" value="1"/>
</dbReference>
<proteinExistence type="predicted"/>
<dbReference type="PANTHER" id="PTHR43163:SF2">
    <property type="entry name" value="ABC TRANSPORTER PERMEASE PROTEIN"/>
    <property type="match status" value="1"/>
</dbReference>
<dbReference type="InterPro" id="IPR035906">
    <property type="entry name" value="MetI-like_sf"/>
</dbReference>
<dbReference type="EMBL" id="CAFBMQ010000295">
    <property type="protein sequence ID" value="CAB4925930.1"/>
    <property type="molecule type" value="Genomic_DNA"/>
</dbReference>
<comment type="subcellular location">
    <subcellularLocation>
        <location evidence="1">Cell membrane</location>
        <topology evidence="1">Multi-pass membrane protein</topology>
    </subcellularLocation>
</comment>
<reference evidence="9" key="1">
    <citation type="submission" date="2020-05" db="EMBL/GenBank/DDBJ databases">
        <authorList>
            <person name="Chiriac C."/>
            <person name="Salcher M."/>
            <person name="Ghai R."/>
            <person name="Kavagutti S V."/>
        </authorList>
    </citation>
    <scope>NUCLEOTIDE SEQUENCE</scope>
</reference>
<keyword evidence="5 7" id="KW-1133">Transmembrane helix</keyword>
<evidence type="ECO:0000256" key="4">
    <source>
        <dbReference type="ARBA" id="ARBA00022692"/>
    </source>
</evidence>
<evidence type="ECO:0000259" key="8">
    <source>
        <dbReference type="PROSITE" id="PS50928"/>
    </source>
</evidence>
<dbReference type="InterPro" id="IPR045621">
    <property type="entry name" value="BPD_transp_1_N"/>
</dbReference>
<evidence type="ECO:0000256" key="5">
    <source>
        <dbReference type="ARBA" id="ARBA00022989"/>
    </source>
</evidence>
<feature type="transmembrane region" description="Helical" evidence="7">
    <location>
        <begin position="134"/>
        <end position="157"/>
    </location>
</feature>
<evidence type="ECO:0000256" key="3">
    <source>
        <dbReference type="ARBA" id="ARBA00022475"/>
    </source>
</evidence>